<feature type="transmembrane region" description="Helical" evidence="1">
    <location>
        <begin position="288"/>
        <end position="309"/>
    </location>
</feature>
<keyword evidence="1" id="KW-0812">Transmembrane</keyword>
<dbReference type="eggNOG" id="COG0598">
    <property type="taxonomic scope" value="Bacteria"/>
</dbReference>
<evidence type="ECO:0000313" key="2">
    <source>
        <dbReference type="EMBL" id="KGR83283.1"/>
    </source>
</evidence>
<evidence type="ECO:0000313" key="3">
    <source>
        <dbReference type="Proteomes" id="UP000030437"/>
    </source>
</evidence>
<accession>A0A0A3IKG7</accession>
<gene>
    <name evidence="2" type="ORF">CD32_15675</name>
</gene>
<sequence length="477" mass="56427">MVLPELEINHAYFTFIFPFNFRQLKRDELIEELEKNDFTLFDIENEQLQDKYYPEDIKISHKELGQFFYPFIEDKLFPKHEGKLGFFRYSKEIKLTGELHTPTVTTAFDIHSMDVWLCPANIGMIATRVVVKGDREISEAINFAHFFRVLEPQLEEEMGAYLTINGELYDTFYSLIKLDLLPFFEKYLVIYKDVVQYGGSVPFIEDERMYTTGCLLTNGGEVDETLLYRLGQMDGYGRDGRPFMSTTNIEYVRRYIQDHVLDRWAPNAYTITSNQAHMHITNEKQAKLLNSLGTFYSTHYYTVIIYYFYKIILLKLSFEHSEIEWENDKVIVDELIKEIMKFSSQYYFDEVAVRSEGREISTMLRKQFRITSQYEEIKKTLNDLYRTLEDQADERLNDLLFILTIFTVISGIYGMNLVIEDWGGKIDWAKAAHYSLFDWIAFVVALSGIGLSFLLVCQLTYRTISRRIKKWIRQRQM</sequence>
<dbReference type="EMBL" id="JPVP01000058">
    <property type="protein sequence ID" value="KGR83283.1"/>
    <property type="molecule type" value="Genomic_DNA"/>
</dbReference>
<feature type="transmembrane region" description="Helical" evidence="1">
    <location>
        <begin position="439"/>
        <end position="461"/>
    </location>
</feature>
<evidence type="ECO:0008006" key="4">
    <source>
        <dbReference type="Google" id="ProtNLM"/>
    </source>
</evidence>
<dbReference type="STRING" id="1220589.CD32_15675"/>
<dbReference type="Proteomes" id="UP000030437">
    <property type="component" value="Unassembled WGS sequence"/>
</dbReference>
<dbReference type="AlphaFoldDB" id="A0A0A3IKG7"/>
<feature type="transmembrane region" description="Helical" evidence="1">
    <location>
        <begin position="399"/>
        <end position="419"/>
    </location>
</feature>
<organism evidence="2 3">
    <name type="scientific">Lysinibacillus odysseyi 34hs-1 = NBRC 100172</name>
    <dbReference type="NCBI Taxonomy" id="1220589"/>
    <lineage>
        <taxon>Bacteria</taxon>
        <taxon>Bacillati</taxon>
        <taxon>Bacillota</taxon>
        <taxon>Bacilli</taxon>
        <taxon>Bacillales</taxon>
        <taxon>Bacillaceae</taxon>
        <taxon>Lysinibacillus</taxon>
    </lineage>
</organism>
<proteinExistence type="predicted"/>
<reference evidence="2 3" key="1">
    <citation type="submission" date="2014-02" db="EMBL/GenBank/DDBJ databases">
        <title>Draft genome sequence of Lysinibacillus odysseyi NBRC 100172.</title>
        <authorList>
            <person name="Zhang F."/>
            <person name="Wang G."/>
            <person name="Zhang L."/>
        </authorList>
    </citation>
    <scope>NUCLEOTIDE SEQUENCE [LARGE SCALE GENOMIC DNA]</scope>
    <source>
        <strain evidence="2 3">NBRC 100172</strain>
    </source>
</reference>
<evidence type="ECO:0000256" key="1">
    <source>
        <dbReference type="SAM" id="Phobius"/>
    </source>
</evidence>
<comment type="caution">
    <text evidence="2">The sequence shown here is derived from an EMBL/GenBank/DDBJ whole genome shotgun (WGS) entry which is preliminary data.</text>
</comment>
<keyword evidence="1" id="KW-0472">Membrane</keyword>
<keyword evidence="1" id="KW-1133">Transmembrane helix</keyword>
<protein>
    <recommendedName>
        <fullName evidence="4">Group-specific protein</fullName>
    </recommendedName>
</protein>
<keyword evidence="3" id="KW-1185">Reference proteome</keyword>
<name>A0A0A3IKG7_9BACI</name>